<feature type="region of interest" description="Disordered" evidence="1">
    <location>
        <begin position="1"/>
        <end position="34"/>
    </location>
</feature>
<dbReference type="Gene3D" id="1.10.1220.10">
    <property type="entry name" value="Met repressor-like"/>
    <property type="match status" value="1"/>
</dbReference>
<reference evidence="2 3" key="1">
    <citation type="submission" date="2024-09" db="EMBL/GenBank/DDBJ databases">
        <authorList>
            <person name="Sun Q."/>
            <person name="Mori K."/>
        </authorList>
    </citation>
    <scope>NUCLEOTIDE SEQUENCE [LARGE SCALE GENOMIC DNA]</scope>
    <source>
        <strain evidence="2 3">NCAIM B.02336</strain>
    </source>
</reference>
<dbReference type="EMBL" id="JBHLTN010000035">
    <property type="protein sequence ID" value="MFC0594082.1"/>
    <property type="molecule type" value="Genomic_DNA"/>
</dbReference>
<accession>A0ABV6PW60</accession>
<name>A0ABV6PW60_9BURK</name>
<dbReference type="InterPro" id="IPR013321">
    <property type="entry name" value="Arc_rbn_hlx_hlx"/>
</dbReference>
<evidence type="ECO:0000313" key="2">
    <source>
        <dbReference type="EMBL" id="MFC0594082.1"/>
    </source>
</evidence>
<dbReference type="Proteomes" id="UP001589834">
    <property type="component" value="Unassembled WGS sequence"/>
</dbReference>
<protein>
    <submittedName>
        <fullName evidence="2">Uncharacterized protein</fullName>
    </submittedName>
</protein>
<organism evidence="2 3">
    <name type="scientific">Ottowia pentelensis</name>
    <dbReference type="NCBI Taxonomy" id="511108"/>
    <lineage>
        <taxon>Bacteria</taxon>
        <taxon>Pseudomonadati</taxon>
        <taxon>Pseudomonadota</taxon>
        <taxon>Betaproteobacteria</taxon>
        <taxon>Burkholderiales</taxon>
        <taxon>Comamonadaceae</taxon>
        <taxon>Ottowia</taxon>
    </lineage>
</organism>
<proteinExistence type="predicted"/>
<gene>
    <name evidence="2" type="ORF">ACFFGG_16135</name>
</gene>
<feature type="compositionally biased region" description="Low complexity" evidence="1">
    <location>
        <begin position="9"/>
        <end position="28"/>
    </location>
</feature>
<dbReference type="SUPFAM" id="SSF47598">
    <property type="entry name" value="Ribbon-helix-helix"/>
    <property type="match status" value="1"/>
</dbReference>
<dbReference type="RefSeq" id="WP_377484603.1">
    <property type="nucleotide sequence ID" value="NZ_JBHLTN010000035.1"/>
</dbReference>
<evidence type="ECO:0000313" key="3">
    <source>
        <dbReference type="Proteomes" id="UP001589834"/>
    </source>
</evidence>
<comment type="caution">
    <text evidence="2">The sequence shown here is derived from an EMBL/GenBank/DDBJ whole genome shotgun (WGS) entry which is preliminary data.</text>
</comment>
<sequence length="74" mass="7921">MKSPSAARPAPQGGSSGRAPGSPSRSGQLPEGDVRLTANIRADLHLALKIRAARERTTIGELIEAWVETWKETD</sequence>
<evidence type="ECO:0000256" key="1">
    <source>
        <dbReference type="SAM" id="MobiDB-lite"/>
    </source>
</evidence>
<dbReference type="InterPro" id="IPR010985">
    <property type="entry name" value="Ribbon_hlx_hlx"/>
</dbReference>
<keyword evidence="3" id="KW-1185">Reference proteome</keyword>